<organism evidence="2 3">
    <name type="scientific">Pleurodeles waltl</name>
    <name type="common">Iberian ribbed newt</name>
    <dbReference type="NCBI Taxonomy" id="8319"/>
    <lineage>
        <taxon>Eukaryota</taxon>
        <taxon>Metazoa</taxon>
        <taxon>Chordata</taxon>
        <taxon>Craniata</taxon>
        <taxon>Vertebrata</taxon>
        <taxon>Euteleostomi</taxon>
        <taxon>Amphibia</taxon>
        <taxon>Batrachia</taxon>
        <taxon>Caudata</taxon>
        <taxon>Salamandroidea</taxon>
        <taxon>Salamandridae</taxon>
        <taxon>Pleurodelinae</taxon>
        <taxon>Pleurodeles</taxon>
    </lineage>
</organism>
<dbReference type="AlphaFoldDB" id="A0AAV7TVY9"/>
<gene>
    <name evidence="2" type="ORF">NDU88_005855</name>
</gene>
<dbReference type="EMBL" id="JANPWB010000006">
    <property type="protein sequence ID" value="KAJ1180635.1"/>
    <property type="molecule type" value="Genomic_DNA"/>
</dbReference>
<evidence type="ECO:0000313" key="2">
    <source>
        <dbReference type="EMBL" id="KAJ1180635.1"/>
    </source>
</evidence>
<feature type="compositionally biased region" description="Low complexity" evidence="1">
    <location>
        <begin position="1"/>
        <end position="19"/>
    </location>
</feature>
<feature type="compositionally biased region" description="Polar residues" evidence="1">
    <location>
        <begin position="65"/>
        <end position="78"/>
    </location>
</feature>
<dbReference type="Proteomes" id="UP001066276">
    <property type="component" value="Chromosome 3_2"/>
</dbReference>
<keyword evidence="3" id="KW-1185">Reference proteome</keyword>
<proteinExistence type="predicted"/>
<sequence length="137" mass="14712">MPPYAAPSSAPARPHSNRPLGVRPRRLSAVSPQQRATPGFQRAHLSPPPPQVHSRHRLPGAQRSLHATTTSACLSQTPRIHWGRPAEGPLNQASPPGTPTSKSPKGTARLVAGREPRCIHRCKPYRRSTIAGSGVKV</sequence>
<reference evidence="2" key="1">
    <citation type="journal article" date="2022" name="bioRxiv">
        <title>Sequencing and chromosome-scale assembly of the giantPleurodeles waltlgenome.</title>
        <authorList>
            <person name="Brown T."/>
            <person name="Elewa A."/>
            <person name="Iarovenko S."/>
            <person name="Subramanian E."/>
            <person name="Araus A.J."/>
            <person name="Petzold A."/>
            <person name="Susuki M."/>
            <person name="Suzuki K.-i.T."/>
            <person name="Hayashi T."/>
            <person name="Toyoda A."/>
            <person name="Oliveira C."/>
            <person name="Osipova E."/>
            <person name="Leigh N.D."/>
            <person name="Simon A."/>
            <person name="Yun M.H."/>
        </authorList>
    </citation>
    <scope>NUCLEOTIDE SEQUENCE</scope>
    <source>
        <strain evidence="2">20211129_DDA</strain>
        <tissue evidence="2">Liver</tissue>
    </source>
</reference>
<protein>
    <submittedName>
        <fullName evidence="2">Uncharacterized protein</fullName>
    </submittedName>
</protein>
<comment type="caution">
    <text evidence="2">The sequence shown here is derived from an EMBL/GenBank/DDBJ whole genome shotgun (WGS) entry which is preliminary data.</text>
</comment>
<accession>A0AAV7TVY9</accession>
<feature type="region of interest" description="Disordered" evidence="1">
    <location>
        <begin position="1"/>
        <end position="110"/>
    </location>
</feature>
<name>A0AAV7TVY9_PLEWA</name>
<evidence type="ECO:0000313" key="3">
    <source>
        <dbReference type="Proteomes" id="UP001066276"/>
    </source>
</evidence>
<evidence type="ECO:0000256" key="1">
    <source>
        <dbReference type="SAM" id="MobiDB-lite"/>
    </source>
</evidence>